<dbReference type="STRING" id="1817816.A2Y64_02060"/>
<evidence type="ECO:0000313" key="11">
    <source>
        <dbReference type="Proteomes" id="UP000177187"/>
    </source>
</evidence>
<dbReference type="NCBIfam" id="NF005974">
    <property type="entry name" value="PRK08061.1"/>
    <property type="match status" value="1"/>
</dbReference>
<gene>
    <name evidence="9" type="primary">rpsZ</name>
    <name evidence="9" type="synonym">rpsN</name>
    <name evidence="10" type="ORF">A2Y64_02060</name>
</gene>
<dbReference type="SUPFAM" id="SSF57716">
    <property type="entry name" value="Glucocorticoid receptor-like (DNA-binding domain)"/>
    <property type="match status" value="1"/>
</dbReference>
<dbReference type="PANTHER" id="PTHR19836:SF19">
    <property type="entry name" value="SMALL RIBOSOMAL SUBUNIT PROTEIN US14M"/>
    <property type="match status" value="1"/>
</dbReference>
<sequence length="61" mass="7228">MAKTCLIEKAKRKPKFGVRRYNRCPLCGRARAYYRRFDMCRICFRKLALEGKIPGITKASW</sequence>
<evidence type="ECO:0000256" key="7">
    <source>
        <dbReference type="ARBA" id="ARBA00035167"/>
    </source>
</evidence>
<dbReference type="AlphaFoldDB" id="A0A1F5F229"/>
<keyword evidence="6 9" id="KW-0687">Ribonucleoprotein</keyword>
<accession>A0A1F5F229</accession>
<comment type="function">
    <text evidence="9">Binds 16S rRNA, required for the assembly of 30S particles and may also be responsible for determining the conformation of the 16S rRNA at the A site.</text>
</comment>
<dbReference type="PANTHER" id="PTHR19836">
    <property type="entry name" value="30S RIBOSOMAL PROTEIN S14"/>
    <property type="match status" value="1"/>
</dbReference>
<feature type="binding site" evidence="9">
    <location>
        <position position="24"/>
    </location>
    <ligand>
        <name>Zn(2+)</name>
        <dbReference type="ChEBI" id="CHEBI:29105"/>
    </ligand>
</feature>
<organism evidence="10 11">
    <name type="scientific">Candidatus Coatesbacteria bacterium RBG_13_66_14</name>
    <dbReference type="NCBI Taxonomy" id="1817816"/>
    <lineage>
        <taxon>Bacteria</taxon>
        <taxon>Candidatus Coatesiibacteriota</taxon>
    </lineage>
</organism>
<proteinExistence type="inferred from homology"/>
<comment type="similarity">
    <text evidence="8 9">Belongs to the universal ribosomal protein uS14 family. Zinc-binding uS14 subfamily.</text>
</comment>
<dbReference type="InterPro" id="IPR001209">
    <property type="entry name" value="Ribosomal_uS14"/>
</dbReference>
<dbReference type="GO" id="GO:0019843">
    <property type="term" value="F:rRNA binding"/>
    <property type="evidence" value="ECO:0007669"/>
    <property type="project" value="UniProtKB-UniRule"/>
</dbReference>
<dbReference type="GO" id="GO:0006412">
    <property type="term" value="P:translation"/>
    <property type="evidence" value="ECO:0007669"/>
    <property type="project" value="UniProtKB-UniRule"/>
</dbReference>
<dbReference type="Proteomes" id="UP000177187">
    <property type="component" value="Unassembled WGS sequence"/>
</dbReference>
<dbReference type="InterPro" id="IPR018271">
    <property type="entry name" value="Ribosomal_uS14_CS"/>
</dbReference>
<protein>
    <recommendedName>
        <fullName evidence="7 9">Small ribosomal subunit protein uS14</fullName>
    </recommendedName>
</protein>
<dbReference type="InterPro" id="IPR023053">
    <property type="entry name" value="Ribosomal_uS14_bact"/>
</dbReference>
<dbReference type="PROSITE" id="PS00527">
    <property type="entry name" value="RIBOSOMAL_S14"/>
    <property type="match status" value="1"/>
</dbReference>
<dbReference type="GO" id="GO:0005737">
    <property type="term" value="C:cytoplasm"/>
    <property type="evidence" value="ECO:0007669"/>
    <property type="project" value="UniProtKB-ARBA"/>
</dbReference>
<feature type="binding site" evidence="9">
    <location>
        <position position="43"/>
    </location>
    <ligand>
        <name>Zn(2+)</name>
        <dbReference type="ChEBI" id="CHEBI:29105"/>
    </ligand>
</feature>
<name>A0A1F5F229_9BACT</name>
<keyword evidence="2 9" id="KW-0699">rRNA-binding</keyword>
<dbReference type="HAMAP" id="MF_01364_B">
    <property type="entry name" value="Ribosomal_uS14_2_B"/>
    <property type="match status" value="1"/>
</dbReference>
<evidence type="ECO:0000256" key="9">
    <source>
        <dbReference type="HAMAP-Rule" id="MF_01364"/>
    </source>
</evidence>
<comment type="caution">
    <text evidence="10">The sequence shown here is derived from an EMBL/GenBank/DDBJ whole genome shotgun (WGS) entry which is preliminary data.</text>
</comment>
<feature type="binding site" evidence="9">
    <location>
        <position position="40"/>
    </location>
    <ligand>
        <name>Zn(2+)</name>
        <dbReference type="ChEBI" id="CHEBI:29105"/>
    </ligand>
</feature>
<keyword evidence="3 9" id="KW-0862">Zinc</keyword>
<evidence type="ECO:0000256" key="5">
    <source>
        <dbReference type="ARBA" id="ARBA00022980"/>
    </source>
</evidence>
<keyword evidence="1 9" id="KW-0479">Metal-binding</keyword>
<evidence type="ECO:0000256" key="6">
    <source>
        <dbReference type="ARBA" id="ARBA00023274"/>
    </source>
</evidence>
<evidence type="ECO:0000313" key="10">
    <source>
        <dbReference type="EMBL" id="OGD73715.1"/>
    </source>
</evidence>
<evidence type="ECO:0000256" key="3">
    <source>
        <dbReference type="ARBA" id="ARBA00022833"/>
    </source>
</evidence>
<feature type="binding site" evidence="9">
    <location>
        <position position="27"/>
    </location>
    <ligand>
        <name>Zn(2+)</name>
        <dbReference type="ChEBI" id="CHEBI:29105"/>
    </ligand>
</feature>
<keyword evidence="5 9" id="KW-0689">Ribosomal protein</keyword>
<comment type="cofactor">
    <cofactor evidence="9">
        <name>Zn(2+)</name>
        <dbReference type="ChEBI" id="CHEBI:29105"/>
    </cofactor>
    <text evidence="9">Binds 1 zinc ion per subunit.</text>
</comment>
<dbReference type="FunFam" id="4.10.830.10:FF:000001">
    <property type="entry name" value="30S ribosomal protein S14 type Z"/>
    <property type="match status" value="1"/>
</dbReference>
<reference evidence="10 11" key="1">
    <citation type="journal article" date="2016" name="Nat. Commun.">
        <title>Thousands of microbial genomes shed light on interconnected biogeochemical processes in an aquifer system.</title>
        <authorList>
            <person name="Anantharaman K."/>
            <person name="Brown C.T."/>
            <person name="Hug L.A."/>
            <person name="Sharon I."/>
            <person name="Castelle C.J."/>
            <person name="Probst A.J."/>
            <person name="Thomas B.C."/>
            <person name="Singh A."/>
            <person name="Wilkins M.J."/>
            <person name="Karaoz U."/>
            <person name="Brodie E.L."/>
            <person name="Williams K.H."/>
            <person name="Hubbard S.S."/>
            <person name="Banfield J.F."/>
        </authorList>
    </citation>
    <scope>NUCLEOTIDE SEQUENCE [LARGE SCALE GENOMIC DNA]</scope>
</reference>
<keyword evidence="4 9" id="KW-0694">RNA-binding</keyword>
<dbReference type="InterPro" id="IPR043140">
    <property type="entry name" value="Ribosomal_uS14_sf"/>
</dbReference>
<dbReference type="Pfam" id="PF00253">
    <property type="entry name" value="Ribosomal_S14"/>
    <property type="match status" value="1"/>
</dbReference>
<evidence type="ECO:0000256" key="8">
    <source>
        <dbReference type="ARBA" id="ARBA00060857"/>
    </source>
</evidence>
<comment type="subunit">
    <text evidence="9">Part of the 30S ribosomal subunit. Contacts proteins S3 and S10.</text>
</comment>
<evidence type="ECO:0000256" key="2">
    <source>
        <dbReference type="ARBA" id="ARBA00022730"/>
    </source>
</evidence>
<dbReference type="GO" id="GO:0003735">
    <property type="term" value="F:structural constituent of ribosome"/>
    <property type="evidence" value="ECO:0007669"/>
    <property type="project" value="InterPro"/>
</dbReference>
<evidence type="ECO:0000256" key="1">
    <source>
        <dbReference type="ARBA" id="ARBA00022723"/>
    </source>
</evidence>
<dbReference type="Gene3D" id="4.10.830.10">
    <property type="entry name" value="30s Ribosomal Protein S14, Chain N"/>
    <property type="match status" value="1"/>
</dbReference>
<dbReference type="GO" id="GO:0008270">
    <property type="term" value="F:zinc ion binding"/>
    <property type="evidence" value="ECO:0007669"/>
    <property type="project" value="UniProtKB-UniRule"/>
</dbReference>
<dbReference type="EMBL" id="MFAF01000116">
    <property type="protein sequence ID" value="OGD73715.1"/>
    <property type="molecule type" value="Genomic_DNA"/>
</dbReference>
<dbReference type="GO" id="GO:0015935">
    <property type="term" value="C:small ribosomal subunit"/>
    <property type="evidence" value="ECO:0007669"/>
    <property type="project" value="TreeGrafter"/>
</dbReference>
<evidence type="ECO:0000256" key="4">
    <source>
        <dbReference type="ARBA" id="ARBA00022884"/>
    </source>
</evidence>